<evidence type="ECO:0000256" key="8">
    <source>
        <dbReference type="ARBA" id="ARBA00023012"/>
    </source>
</evidence>
<evidence type="ECO:0000259" key="12">
    <source>
        <dbReference type="Pfam" id="PF07495"/>
    </source>
</evidence>
<dbReference type="SUPFAM" id="SSF63829">
    <property type="entry name" value="Calcium-dependent phosphotriesterase"/>
    <property type="match status" value="1"/>
</dbReference>
<feature type="transmembrane region" description="Helical" evidence="9">
    <location>
        <begin position="727"/>
        <end position="746"/>
    </location>
</feature>
<evidence type="ECO:0000313" key="14">
    <source>
        <dbReference type="EMBL" id="MCG2429907.1"/>
    </source>
</evidence>
<dbReference type="EMBL" id="JAIRBB010000001">
    <property type="protein sequence ID" value="MCG2429907.1"/>
    <property type="molecule type" value="Genomic_DNA"/>
</dbReference>
<keyword evidence="5" id="KW-0547">Nucleotide-binding</keyword>
<keyword evidence="6 14" id="KW-0418">Kinase</keyword>
<proteinExistence type="predicted"/>
<feature type="chain" id="PRO_5040750592" description="histidine kinase" evidence="10">
    <location>
        <begin position="23"/>
        <end position="954"/>
    </location>
</feature>
<evidence type="ECO:0000256" key="6">
    <source>
        <dbReference type="ARBA" id="ARBA00022777"/>
    </source>
</evidence>
<evidence type="ECO:0000256" key="7">
    <source>
        <dbReference type="ARBA" id="ARBA00022840"/>
    </source>
</evidence>
<keyword evidence="10" id="KW-0732">Signal</keyword>
<dbReference type="GO" id="GO:0046983">
    <property type="term" value="F:protein dimerization activity"/>
    <property type="evidence" value="ECO:0007669"/>
    <property type="project" value="InterPro"/>
</dbReference>
<dbReference type="InterPro" id="IPR036890">
    <property type="entry name" value="HATPase_C_sf"/>
</dbReference>
<evidence type="ECO:0000313" key="15">
    <source>
        <dbReference type="Proteomes" id="UP001139462"/>
    </source>
</evidence>
<feature type="domain" description="Histidine kinase/HSP90-like ATPase" evidence="11">
    <location>
        <begin position="863"/>
        <end position="953"/>
    </location>
</feature>
<organism evidence="14 15">
    <name type="scientific">Aequorivita xiaoshiensis</name>
    <dbReference type="NCBI Taxonomy" id="2874476"/>
    <lineage>
        <taxon>Bacteria</taxon>
        <taxon>Pseudomonadati</taxon>
        <taxon>Bacteroidota</taxon>
        <taxon>Flavobacteriia</taxon>
        <taxon>Flavobacteriales</taxon>
        <taxon>Flavobacteriaceae</taxon>
        <taxon>Aequorivita</taxon>
    </lineage>
</organism>
<keyword evidence="9" id="KW-1133">Transmembrane helix</keyword>
<dbReference type="InterPro" id="IPR011110">
    <property type="entry name" value="Reg_prop"/>
</dbReference>
<dbReference type="InterPro" id="IPR013783">
    <property type="entry name" value="Ig-like_fold"/>
</dbReference>
<gene>
    <name evidence="14" type="ORF">K8344_02145</name>
</gene>
<dbReference type="GO" id="GO:0000155">
    <property type="term" value="F:phosphorelay sensor kinase activity"/>
    <property type="evidence" value="ECO:0007669"/>
    <property type="project" value="InterPro"/>
</dbReference>
<keyword evidence="8" id="KW-0902">Two-component regulatory system</keyword>
<dbReference type="Gene3D" id="2.60.40.10">
    <property type="entry name" value="Immunoglobulins"/>
    <property type="match status" value="1"/>
</dbReference>
<evidence type="ECO:0000256" key="9">
    <source>
        <dbReference type="SAM" id="Phobius"/>
    </source>
</evidence>
<keyword evidence="9" id="KW-0472">Membrane</keyword>
<evidence type="ECO:0000259" key="13">
    <source>
        <dbReference type="Pfam" id="PF07730"/>
    </source>
</evidence>
<dbReference type="InterPro" id="IPR011712">
    <property type="entry name" value="Sig_transdc_His_kin_sub3_dim/P"/>
</dbReference>
<keyword evidence="7" id="KW-0067">ATP-binding</keyword>
<dbReference type="InterPro" id="IPR011123">
    <property type="entry name" value="Y_Y_Y"/>
</dbReference>
<dbReference type="InterPro" id="IPR003594">
    <property type="entry name" value="HATPase_dom"/>
</dbReference>
<dbReference type="AlphaFoldDB" id="A0A9X1R149"/>
<keyword evidence="15" id="KW-1185">Reference proteome</keyword>
<keyword evidence="4" id="KW-0808">Transferase</keyword>
<dbReference type="GO" id="GO:0005524">
    <property type="term" value="F:ATP binding"/>
    <property type="evidence" value="ECO:0007669"/>
    <property type="project" value="UniProtKB-KW"/>
</dbReference>
<dbReference type="InterPro" id="IPR015943">
    <property type="entry name" value="WD40/YVTN_repeat-like_dom_sf"/>
</dbReference>
<feature type="domain" description="Signal transduction histidine kinase subgroup 3 dimerisation and phosphoacceptor" evidence="13">
    <location>
        <begin position="769"/>
        <end position="819"/>
    </location>
</feature>
<dbReference type="SUPFAM" id="SSF55874">
    <property type="entry name" value="ATPase domain of HSP90 chaperone/DNA topoisomerase II/histidine kinase"/>
    <property type="match status" value="1"/>
</dbReference>
<feature type="domain" description="Two component regulator three Y" evidence="12">
    <location>
        <begin position="654"/>
        <end position="719"/>
    </location>
</feature>
<keyword evidence="9" id="KW-0812">Transmembrane</keyword>
<dbReference type="InterPro" id="IPR050482">
    <property type="entry name" value="Sensor_HK_TwoCompSys"/>
</dbReference>
<feature type="signal peptide" evidence="10">
    <location>
        <begin position="1"/>
        <end position="22"/>
    </location>
</feature>
<dbReference type="RefSeq" id="WP_237606648.1">
    <property type="nucleotide sequence ID" value="NZ_JAIRBB010000001.1"/>
</dbReference>
<name>A0A9X1R149_9FLAO</name>
<evidence type="ECO:0000256" key="10">
    <source>
        <dbReference type="SAM" id="SignalP"/>
    </source>
</evidence>
<dbReference type="Gene3D" id="2.130.10.10">
    <property type="entry name" value="YVTN repeat-like/Quinoprotein amine dehydrogenase"/>
    <property type="match status" value="2"/>
</dbReference>
<dbReference type="EC" id="2.7.13.3" evidence="2"/>
<evidence type="ECO:0000256" key="5">
    <source>
        <dbReference type="ARBA" id="ARBA00022741"/>
    </source>
</evidence>
<dbReference type="Gene3D" id="1.20.5.1930">
    <property type="match status" value="1"/>
</dbReference>
<dbReference type="Pfam" id="PF07495">
    <property type="entry name" value="Y_Y_Y"/>
    <property type="match status" value="1"/>
</dbReference>
<dbReference type="Pfam" id="PF07494">
    <property type="entry name" value="Reg_prop"/>
    <property type="match status" value="1"/>
</dbReference>
<comment type="caution">
    <text evidence="14">The sequence shown here is derived from an EMBL/GenBank/DDBJ whole genome shotgun (WGS) entry which is preliminary data.</text>
</comment>
<evidence type="ECO:0000256" key="4">
    <source>
        <dbReference type="ARBA" id="ARBA00022679"/>
    </source>
</evidence>
<dbReference type="Pfam" id="PF02518">
    <property type="entry name" value="HATPase_c"/>
    <property type="match status" value="1"/>
</dbReference>
<evidence type="ECO:0000256" key="1">
    <source>
        <dbReference type="ARBA" id="ARBA00000085"/>
    </source>
</evidence>
<dbReference type="Pfam" id="PF07730">
    <property type="entry name" value="HisKA_3"/>
    <property type="match status" value="1"/>
</dbReference>
<dbReference type="Gene3D" id="3.30.565.10">
    <property type="entry name" value="Histidine kinase-like ATPase, C-terminal domain"/>
    <property type="match status" value="1"/>
</dbReference>
<evidence type="ECO:0000256" key="2">
    <source>
        <dbReference type="ARBA" id="ARBA00012438"/>
    </source>
</evidence>
<dbReference type="SUPFAM" id="SSF101898">
    <property type="entry name" value="NHL repeat"/>
    <property type="match status" value="1"/>
</dbReference>
<accession>A0A9X1R149</accession>
<dbReference type="PANTHER" id="PTHR24421:SF10">
    <property type="entry name" value="NITRATE_NITRITE SENSOR PROTEIN NARQ"/>
    <property type="match status" value="1"/>
</dbReference>
<comment type="catalytic activity">
    <reaction evidence="1">
        <text>ATP + protein L-histidine = ADP + protein N-phospho-L-histidine.</text>
        <dbReference type="EC" id="2.7.13.3"/>
    </reaction>
</comment>
<evidence type="ECO:0000259" key="11">
    <source>
        <dbReference type="Pfam" id="PF02518"/>
    </source>
</evidence>
<dbReference type="GO" id="GO:0016020">
    <property type="term" value="C:membrane"/>
    <property type="evidence" value="ECO:0007669"/>
    <property type="project" value="InterPro"/>
</dbReference>
<dbReference type="CDD" id="cd16917">
    <property type="entry name" value="HATPase_UhpB-NarQ-NarX-like"/>
    <property type="match status" value="1"/>
</dbReference>
<keyword evidence="3" id="KW-0597">Phosphoprotein</keyword>
<sequence>MKRLFFTLLFLSVFLLSSNAQQLQFKNYKVEDGLISNETHAILQDSKDRIWISSIGGVSCFNGKTFKNYTTENGLTSNISFSIFEDSKQRIWVGTLNKGVCVIQDEKVVLSETFETKFLGSANSFLEAKDGTIYIVFARGIASYKNGKWEKLDINYNVTNNATLLKSAWYDDNTIFITSSNKGVFKLTLDTLKLENIYSDKDGINKICYSILIDDDKVIWLGTYGSLCKIDKGKITNYNFNLNEFDLNRVYDILEENENELYLAFEGNGFGVFNKETGKIIIYNEKQGMPSKYIYSIIKDTEGNHWMTSYGEGIIRFRDTSFKIYNKEQGMPSNFVNDFLQWDDQLIIATDAGAIAVTSPENVRYFTDNKPVTNLFITPENTLLASTNQDVKEYSKNKPPKVIDTGVYNLIYKDEDRTLLFETSRIKAITKDSTYFINSSRSVGVVPIGDRLILCKISGLHQLHNNKVSPIPGIDFYKHNNFRSIDVISENEIIAGNEKNFYYIKLENEEFKIKVLDISRLNNLNYFRALKVDDKDLWVAGRDVFYKIDLKLLLEKDSISSKHFNTVSHFLENDIDFNSLHVTHKKTVVASSINGIITFREDEYLQNFQPPRLNLSDVFLFSEPLEDSLYRSSNRIILPFQKNYLTFLMEAITFTNPEKVKYKYRMIGLRDGDEWSPATSDPKAVFSFLPPGDYTFEFIADNGIGNWQSKPYQYNFTIKLPFWRTGWFWFSLLTLISLGVFISIYFKNKQEQKRNENYTHNLIKAQEQERIRVARELHDSVGQKLMLLTKKTKSLGNIEMESLAGNTLDELRTISRGLHPATLEKLGPTAAIIKLINEVDDNTNIFFTHEIEDIDALLSKDASLHLYRIIQEVLNNMIKHSDAKAAYIKIVKKNNFIETTIVDNGKGFDSIDKLKFNNSLGMQTIVERAKILNSKIDIKSQINKGTQITLSTPL</sequence>
<reference evidence="14" key="1">
    <citation type="submission" date="2021-09" db="EMBL/GenBank/DDBJ databases">
        <title>Genome of Aequorivita sp. strain F64183.</title>
        <authorList>
            <person name="Wang Y."/>
        </authorList>
    </citation>
    <scope>NUCLEOTIDE SEQUENCE</scope>
    <source>
        <strain evidence="14">F64183</strain>
    </source>
</reference>
<protein>
    <recommendedName>
        <fullName evidence="2">histidine kinase</fullName>
        <ecNumber evidence="2">2.7.13.3</ecNumber>
    </recommendedName>
</protein>
<evidence type="ECO:0000256" key="3">
    <source>
        <dbReference type="ARBA" id="ARBA00022553"/>
    </source>
</evidence>
<dbReference type="Proteomes" id="UP001139462">
    <property type="component" value="Unassembled WGS sequence"/>
</dbReference>
<dbReference type="PANTHER" id="PTHR24421">
    <property type="entry name" value="NITRATE/NITRITE SENSOR PROTEIN NARX-RELATED"/>
    <property type="match status" value="1"/>
</dbReference>